<dbReference type="AlphaFoldDB" id="A0A8J3XW18"/>
<organism evidence="2 3">
    <name type="scientific">Planotetraspora thailandica</name>
    <dbReference type="NCBI Taxonomy" id="487172"/>
    <lineage>
        <taxon>Bacteria</taxon>
        <taxon>Bacillati</taxon>
        <taxon>Actinomycetota</taxon>
        <taxon>Actinomycetes</taxon>
        <taxon>Streptosporangiales</taxon>
        <taxon>Streptosporangiaceae</taxon>
        <taxon>Planotetraspora</taxon>
    </lineage>
</organism>
<sequence>MTNDAEPYFDGREMYMVHNMLRREFGLTPEAVRGVAAGDLDRARVVGAHITGLTTVLHHHHHGEDEFVWPALLERAAGEVKAIVQVMESQHQGIEKAVSEVDAAVESWRGGAAAESREALAVAVARLLPLLKEHLAVEEEHVVPLMEKHITAAEWNRIIQTAAAGVDPESLPLSFGMMMYEGDPEIIDLVISNMPPEARPVIRDLAGQAFAAHSELIHGTATPRRSTEL</sequence>
<dbReference type="Gene3D" id="1.20.120.520">
    <property type="entry name" value="nmb1532 protein domain like"/>
    <property type="match status" value="1"/>
</dbReference>
<dbReference type="CDD" id="cd12108">
    <property type="entry name" value="Hr-like"/>
    <property type="match status" value="1"/>
</dbReference>
<reference evidence="2" key="1">
    <citation type="submission" date="2021-01" db="EMBL/GenBank/DDBJ databases">
        <title>Whole genome shotgun sequence of Planotetraspora thailandica NBRC 104271.</title>
        <authorList>
            <person name="Komaki H."/>
            <person name="Tamura T."/>
        </authorList>
    </citation>
    <scope>NUCLEOTIDE SEQUENCE</scope>
    <source>
        <strain evidence="2">NBRC 104271</strain>
    </source>
</reference>
<feature type="domain" description="Hemerythrin-like" evidence="1">
    <location>
        <begin position="14"/>
        <end position="145"/>
    </location>
</feature>
<gene>
    <name evidence="2" type="ORF">Pth03_29490</name>
</gene>
<evidence type="ECO:0000313" key="3">
    <source>
        <dbReference type="Proteomes" id="UP000605992"/>
    </source>
</evidence>
<proteinExistence type="predicted"/>
<dbReference type="Pfam" id="PF01814">
    <property type="entry name" value="Hemerythrin"/>
    <property type="match status" value="1"/>
</dbReference>
<comment type="caution">
    <text evidence="2">The sequence shown here is derived from an EMBL/GenBank/DDBJ whole genome shotgun (WGS) entry which is preliminary data.</text>
</comment>
<accession>A0A8J3XW18</accession>
<keyword evidence="3" id="KW-1185">Reference proteome</keyword>
<evidence type="ECO:0000313" key="2">
    <source>
        <dbReference type="EMBL" id="GII54560.1"/>
    </source>
</evidence>
<name>A0A8J3XW18_9ACTN</name>
<dbReference type="InterPro" id="IPR012312">
    <property type="entry name" value="Hemerythrin-like"/>
</dbReference>
<dbReference type="RefSeq" id="WP_203944774.1">
    <property type="nucleotide sequence ID" value="NZ_BOOR01000018.1"/>
</dbReference>
<evidence type="ECO:0000259" key="1">
    <source>
        <dbReference type="Pfam" id="PF01814"/>
    </source>
</evidence>
<dbReference type="Proteomes" id="UP000605992">
    <property type="component" value="Unassembled WGS sequence"/>
</dbReference>
<protein>
    <recommendedName>
        <fullName evidence="1">Hemerythrin-like domain-containing protein</fullName>
    </recommendedName>
</protein>
<dbReference type="EMBL" id="BOOR01000018">
    <property type="protein sequence ID" value="GII54560.1"/>
    <property type="molecule type" value="Genomic_DNA"/>
</dbReference>